<evidence type="ECO:0000256" key="2">
    <source>
        <dbReference type="ARBA" id="ARBA00022763"/>
    </source>
</evidence>
<dbReference type="SUPFAM" id="SSF55874">
    <property type="entry name" value="ATPase domain of HSP90 chaperone/DNA topoisomerase II/histidine kinase"/>
    <property type="match status" value="1"/>
</dbReference>
<feature type="compositionally biased region" description="Basic and acidic residues" evidence="3">
    <location>
        <begin position="658"/>
        <end position="667"/>
    </location>
</feature>
<reference evidence="5 6" key="1">
    <citation type="submission" date="2016-04" db="EMBL/GenBank/DDBJ databases">
        <title>Draft genome of Fonsecaea erecta CBS 125763.</title>
        <authorList>
            <person name="Weiss V.A."/>
            <person name="Vicente V.A."/>
            <person name="Raittz R.T."/>
            <person name="Moreno L.F."/>
            <person name="De Souza E.M."/>
            <person name="Pedrosa F.O."/>
            <person name="Steffens M.B."/>
            <person name="Faoro H."/>
            <person name="Tadra-Sfeir M.Z."/>
            <person name="Najafzadeh M.J."/>
            <person name="Felipe M.S."/>
            <person name="Teixeira M."/>
            <person name="Sun J."/>
            <person name="Xi L."/>
            <person name="Gomes R."/>
            <person name="De Azevedo C.M."/>
            <person name="Salgado C.G."/>
            <person name="Da Silva M.B."/>
            <person name="Nascimento M.F."/>
            <person name="Queiroz-Telles F."/>
            <person name="Attili D.S."/>
            <person name="Gorbushina A."/>
        </authorList>
    </citation>
    <scope>NUCLEOTIDE SEQUENCE [LARGE SCALE GENOMIC DNA]</scope>
    <source>
        <strain evidence="5 6">CBS 125763</strain>
    </source>
</reference>
<dbReference type="Gene3D" id="3.30.230.10">
    <property type="match status" value="1"/>
</dbReference>
<feature type="region of interest" description="Disordered" evidence="3">
    <location>
        <begin position="459"/>
        <end position="523"/>
    </location>
</feature>
<dbReference type="InterPro" id="IPR013507">
    <property type="entry name" value="DNA_mismatch_S5_2-like"/>
</dbReference>
<keyword evidence="6" id="KW-1185">Reference proteome</keyword>
<dbReference type="InterPro" id="IPR014762">
    <property type="entry name" value="DNA_mismatch_repair_CS"/>
</dbReference>
<feature type="compositionally biased region" description="Basic residues" evidence="3">
    <location>
        <begin position="678"/>
        <end position="690"/>
    </location>
</feature>
<dbReference type="InterPro" id="IPR020568">
    <property type="entry name" value="Ribosomal_Su5_D2-typ_SF"/>
</dbReference>
<dbReference type="Pfam" id="PF01119">
    <property type="entry name" value="DNA_mis_repair"/>
    <property type="match status" value="1"/>
</dbReference>
<dbReference type="InterPro" id="IPR002099">
    <property type="entry name" value="MutL/Mlh/PMS"/>
</dbReference>
<dbReference type="PANTHER" id="PTHR10073">
    <property type="entry name" value="DNA MISMATCH REPAIR PROTEIN MLH, PMS, MUTL"/>
    <property type="match status" value="1"/>
</dbReference>
<name>A0A178ZVL1_9EURO</name>
<dbReference type="OrthoDB" id="10263226at2759"/>
<feature type="region of interest" description="Disordered" evidence="3">
    <location>
        <begin position="376"/>
        <end position="406"/>
    </location>
</feature>
<comment type="caution">
    <text evidence="5">The sequence shown here is derived from an EMBL/GenBank/DDBJ whole genome shotgun (WGS) entry which is preliminary data.</text>
</comment>
<evidence type="ECO:0000313" key="5">
    <source>
        <dbReference type="EMBL" id="OAP63742.1"/>
    </source>
</evidence>
<dbReference type="NCBIfam" id="TIGR00585">
    <property type="entry name" value="mutl"/>
    <property type="match status" value="1"/>
</dbReference>
<dbReference type="RefSeq" id="XP_018697109.1">
    <property type="nucleotide sequence ID" value="XM_018834485.1"/>
</dbReference>
<dbReference type="Gene3D" id="3.30.565.10">
    <property type="entry name" value="Histidine kinase-like ATPase, C-terminal domain"/>
    <property type="match status" value="1"/>
</dbReference>
<dbReference type="FunFam" id="3.30.565.10:FF:000017">
    <property type="entry name" value="PMS1 homolog 1, mismatch repair system component"/>
    <property type="match status" value="1"/>
</dbReference>
<dbReference type="Pfam" id="PF13589">
    <property type="entry name" value="HATPase_c_3"/>
    <property type="match status" value="1"/>
</dbReference>
<dbReference type="SUPFAM" id="SSF54211">
    <property type="entry name" value="Ribosomal protein S5 domain 2-like"/>
    <property type="match status" value="1"/>
</dbReference>
<dbReference type="GO" id="GO:0140664">
    <property type="term" value="F:ATP-dependent DNA damage sensor activity"/>
    <property type="evidence" value="ECO:0007669"/>
    <property type="project" value="InterPro"/>
</dbReference>
<sequence length="917" mass="100709">MPIRVLPENTVRVLSASQVLTDARSVVKELVENALDARATAITVEISSNTLDVIQVRDNGTGIDIEDRQLLGKQGCTSKIRSLEDLKRLGGSSLGFRGEALASIVELSEAVVVTTRVDGEVVGTSLKYAASGMLSSSSASHPVGTTIRVQNFLSKIPVRKQAALKETTKVLQAIKDLLFSLAFARPEVRLSLSVLKAKKNKINWRYAPPRTPSLTEVATKILGKNIVSECVTHSISSDGFNVGLDNGWKINALLLSPTAVAANARQYISIDGRPVNTDRGTMHQLVKSYKRHVQSRLPSESASVSRPFLLMHIQCPPQSYDVNVEPTKDEVLFGRPDQFLSLMECLFSRAYAGQEDNPIYVLDDDEAQFPPAIVFTPNPHSSDRDLVNAEEEESSLQHDDLHTDTDVEERLTTKANVRNPFTIAAMNAQVQPIRMDMHQTIPKDRDMAVTLGGVSETVRAWTKPPDSPSLDDPKPSPSLPPSPGPPMRRLVKASTKRETKGSTQISDDDYAATTPQKSKLQGWLTRQPVSHLTSGLNVIFPNGPDPDSSEKNPGALETRPRSYLDMGPPPSTSETRRGWGPGQKPFKVPPKRQDSAEPSGVELLTPPSSLRRHHQLSLQKDGRDLPGAFEPGKAGSEDVHSVHQFRSGRASVPLTKPSETEHPRPTSELDDIMDFEHRKKATIAHQRRSARALTSASPRGLERSGQSESSSASAWVSRESESIQSARLEDYGTRFGAEESSRVSTPPRSSPRRNRYLRAVQDLSPAHLWSAGELQLASDEQNYTIETGSDLGTLKIPARNPRAHLANGKIYRTKSSKLLLERIPSDALTLRLILTTNVFKDTNGVILRHIQTLGTSDPYITRGLTQYIDFDDSDASSIDKTWGSVLQNVLKTTFRRKAQDGSGVVPEDVRIVVSKVF</sequence>
<dbReference type="GO" id="GO:0032389">
    <property type="term" value="C:MutLalpha complex"/>
    <property type="evidence" value="ECO:0007669"/>
    <property type="project" value="TreeGrafter"/>
</dbReference>
<feature type="compositionally biased region" description="Pro residues" evidence="3">
    <location>
        <begin position="475"/>
        <end position="486"/>
    </location>
</feature>
<feature type="domain" description="DNA mismatch repair protein S5" evidence="4">
    <location>
        <begin position="218"/>
        <end position="352"/>
    </location>
</feature>
<dbReference type="InterPro" id="IPR014721">
    <property type="entry name" value="Ribsml_uS5_D2-typ_fold_subgr"/>
</dbReference>
<feature type="compositionally biased region" description="Basic and acidic residues" evidence="3">
    <location>
        <begin position="732"/>
        <end position="741"/>
    </location>
</feature>
<dbReference type="PANTHER" id="PTHR10073:SF41">
    <property type="entry name" value="MISMATCH REPAIR PROTEIN, PUTATIVE (AFU_ORTHOLOGUE AFUA_8G05820)-RELATED"/>
    <property type="match status" value="1"/>
</dbReference>
<comment type="similarity">
    <text evidence="1">Belongs to the DNA mismatch repair MutL/HexB family.</text>
</comment>
<protein>
    <recommendedName>
        <fullName evidence="4">DNA mismatch repair protein S5 domain-containing protein</fullName>
    </recommendedName>
</protein>
<dbReference type="GO" id="GO:0030983">
    <property type="term" value="F:mismatched DNA binding"/>
    <property type="evidence" value="ECO:0007669"/>
    <property type="project" value="InterPro"/>
</dbReference>
<dbReference type="GO" id="GO:0061982">
    <property type="term" value="P:meiosis I cell cycle process"/>
    <property type="evidence" value="ECO:0007669"/>
    <property type="project" value="UniProtKB-ARBA"/>
</dbReference>
<feature type="region of interest" description="Disordered" evidence="3">
    <location>
        <begin position="732"/>
        <end position="753"/>
    </location>
</feature>
<evidence type="ECO:0000259" key="4">
    <source>
        <dbReference type="SMART" id="SM01340"/>
    </source>
</evidence>
<evidence type="ECO:0000256" key="1">
    <source>
        <dbReference type="ARBA" id="ARBA00006082"/>
    </source>
</evidence>
<proteinExistence type="inferred from homology"/>
<gene>
    <name evidence="5" type="ORF">AYL99_02969</name>
</gene>
<feature type="compositionally biased region" description="Low complexity" evidence="3">
    <location>
        <begin position="703"/>
        <end position="717"/>
    </location>
</feature>
<dbReference type="InterPro" id="IPR036890">
    <property type="entry name" value="HATPase_C_sf"/>
</dbReference>
<dbReference type="InterPro" id="IPR038973">
    <property type="entry name" value="MutL/Mlh/Pms-like"/>
</dbReference>
<feature type="compositionally biased region" description="Basic and acidic residues" evidence="3">
    <location>
        <begin position="395"/>
        <end position="406"/>
    </location>
</feature>
<dbReference type="AlphaFoldDB" id="A0A178ZVL1"/>
<feature type="region of interest" description="Disordered" evidence="3">
    <location>
        <begin position="535"/>
        <end position="719"/>
    </location>
</feature>
<accession>A0A178ZVL1</accession>
<dbReference type="STRING" id="1367422.A0A178ZVL1"/>
<organism evidence="5 6">
    <name type="scientific">Fonsecaea erecta</name>
    <dbReference type="NCBI Taxonomy" id="1367422"/>
    <lineage>
        <taxon>Eukaryota</taxon>
        <taxon>Fungi</taxon>
        <taxon>Dikarya</taxon>
        <taxon>Ascomycota</taxon>
        <taxon>Pezizomycotina</taxon>
        <taxon>Eurotiomycetes</taxon>
        <taxon>Chaetothyriomycetidae</taxon>
        <taxon>Chaetothyriales</taxon>
        <taxon>Herpotrichiellaceae</taxon>
        <taxon>Fonsecaea</taxon>
    </lineage>
</organism>
<evidence type="ECO:0000313" key="6">
    <source>
        <dbReference type="Proteomes" id="UP000078343"/>
    </source>
</evidence>
<dbReference type="GO" id="GO:0016887">
    <property type="term" value="F:ATP hydrolysis activity"/>
    <property type="evidence" value="ECO:0007669"/>
    <property type="project" value="InterPro"/>
</dbReference>
<evidence type="ECO:0000256" key="3">
    <source>
        <dbReference type="SAM" id="MobiDB-lite"/>
    </source>
</evidence>
<keyword evidence="2" id="KW-0227">DNA damage</keyword>
<dbReference type="EMBL" id="LVYI01000002">
    <property type="protein sequence ID" value="OAP63742.1"/>
    <property type="molecule type" value="Genomic_DNA"/>
</dbReference>
<dbReference type="PROSITE" id="PS00058">
    <property type="entry name" value="DNA_MISMATCH_REPAIR_1"/>
    <property type="match status" value="1"/>
</dbReference>
<dbReference type="Proteomes" id="UP000078343">
    <property type="component" value="Unassembled WGS sequence"/>
</dbReference>
<dbReference type="GO" id="GO:0006298">
    <property type="term" value="P:mismatch repair"/>
    <property type="evidence" value="ECO:0007669"/>
    <property type="project" value="InterPro"/>
</dbReference>
<dbReference type="GO" id="GO:0005524">
    <property type="term" value="F:ATP binding"/>
    <property type="evidence" value="ECO:0007669"/>
    <property type="project" value="InterPro"/>
</dbReference>
<dbReference type="SMART" id="SM01340">
    <property type="entry name" value="DNA_mis_repair"/>
    <property type="match status" value="1"/>
</dbReference>
<dbReference type="GeneID" id="30007139"/>